<dbReference type="OrthoDB" id="981547at2"/>
<keyword evidence="1" id="KW-1133">Transmembrane helix</keyword>
<reference evidence="2 3" key="1">
    <citation type="submission" date="2016-10" db="EMBL/GenBank/DDBJ databases">
        <title>Arsenicibacter rosenii gen. nov., sp. nov., an efficient arsenic-methylating bacterium isolated from an arsenic-contaminated paddy soil.</title>
        <authorList>
            <person name="Huang K."/>
        </authorList>
    </citation>
    <scope>NUCLEOTIDE SEQUENCE [LARGE SCALE GENOMIC DNA]</scope>
    <source>
        <strain evidence="2 3">SM-1</strain>
    </source>
</reference>
<feature type="transmembrane region" description="Helical" evidence="1">
    <location>
        <begin position="92"/>
        <end position="112"/>
    </location>
</feature>
<keyword evidence="1" id="KW-0472">Membrane</keyword>
<feature type="transmembrane region" description="Helical" evidence="1">
    <location>
        <begin position="61"/>
        <end position="86"/>
    </location>
</feature>
<organism evidence="2 3">
    <name type="scientific">Arsenicibacter rosenii</name>
    <dbReference type="NCBI Taxonomy" id="1750698"/>
    <lineage>
        <taxon>Bacteria</taxon>
        <taxon>Pseudomonadati</taxon>
        <taxon>Bacteroidota</taxon>
        <taxon>Cytophagia</taxon>
        <taxon>Cytophagales</taxon>
        <taxon>Spirosomataceae</taxon>
        <taxon>Arsenicibacter</taxon>
    </lineage>
</organism>
<comment type="caution">
    <text evidence="2">The sequence shown here is derived from an EMBL/GenBank/DDBJ whole genome shotgun (WGS) entry which is preliminary data.</text>
</comment>
<sequence length="120" mass="14402">MLRSVIFSAVIAFVFFIAEYFYGNQFVHPLWKVMLLFYVSLSFLMHRLVDLGNQGKPERFIGFYMTFIIVRLILSVGFVGFFLYRGLDDRKIFILDFLVLYIFYTSFEMYGLNRNLRRDL</sequence>
<evidence type="ECO:0000256" key="1">
    <source>
        <dbReference type="SAM" id="Phobius"/>
    </source>
</evidence>
<keyword evidence="1" id="KW-0812">Transmembrane</keyword>
<evidence type="ECO:0000313" key="2">
    <source>
        <dbReference type="EMBL" id="OIN58868.1"/>
    </source>
</evidence>
<dbReference type="AlphaFoldDB" id="A0A1S2VM46"/>
<evidence type="ECO:0000313" key="3">
    <source>
        <dbReference type="Proteomes" id="UP000181790"/>
    </source>
</evidence>
<dbReference type="EMBL" id="MORL01000005">
    <property type="protein sequence ID" value="OIN58868.1"/>
    <property type="molecule type" value="Genomic_DNA"/>
</dbReference>
<proteinExistence type="predicted"/>
<feature type="transmembrane region" description="Helical" evidence="1">
    <location>
        <begin position="29"/>
        <end position="49"/>
    </location>
</feature>
<dbReference type="Proteomes" id="UP000181790">
    <property type="component" value="Unassembled WGS sequence"/>
</dbReference>
<feature type="transmembrane region" description="Helical" evidence="1">
    <location>
        <begin position="5"/>
        <end position="23"/>
    </location>
</feature>
<keyword evidence="3" id="KW-1185">Reference proteome</keyword>
<gene>
    <name evidence="2" type="ORF">BLX24_11605</name>
</gene>
<name>A0A1S2VM46_9BACT</name>
<accession>A0A1S2VM46</accession>
<protein>
    <submittedName>
        <fullName evidence="2">Uncharacterized protein</fullName>
    </submittedName>
</protein>